<sequence length="71" mass="7788">MAKPAIGDWIQDRLAEARGVLADCTRYPDTLVILAARVVVGHTDDAIDLLGLLDHRSRHQTPDADTLHFGI</sequence>
<dbReference type="OrthoDB" id="7645004at2"/>
<dbReference type="KEGG" id="pseb:EOK75_07360"/>
<accession>A0A4P8EI16</accession>
<proteinExistence type="predicted"/>
<evidence type="ECO:0000313" key="2">
    <source>
        <dbReference type="Proteomes" id="UP000298631"/>
    </source>
</evidence>
<evidence type="ECO:0000313" key="1">
    <source>
        <dbReference type="EMBL" id="QCO56549.1"/>
    </source>
</evidence>
<name>A0A4P8EI16_9RHOB</name>
<dbReference type="EMBL" id="CP039964">
    <property type="protein sequence ID" value="QCO56549.1"/>
    <property type="molecule type" value="Genomic_DNA"/>
</dbReference>
<reference evidence="1 2" key="1">
    <citation type="submission" date="2019-05" db="EMBL/GenBank/DDBJ databases">
        <title>Pseudorhodobacter turbinis sp. nov., isolated from the gut of the Korean turban shell.</title>
        <authorList>
            <person name="Jeong Y.-S."/>
            <person name="Kang W.-R."/>
            <person name="Bae J.-W."/>
        </authorList>
    </citation>
    <scope>NUCLEOTIDE SEQUENCE [LARGE SCALE GENOMIC DNA]</scope>
    <source>
        <strain evidence="1 2">S12M18</strain>
    </source>
</reference>
<organism evidence="1 2">
    <name type="scientific">Pseudorhodobacter turbinis</name>
    <dbReference type="NCBI Taxonomy" id="2500533"/>
    <lineage>
        <taxon>Bacteria</taxon>
        <taxon>Pseudomonadati</taxon>
        <taxon>Pseudomonadota</taxon>
        <taxon>Alphaproteobacteria</taxon>
        <taxon>Rhodobacterales</taxon>
        <taxon>Paracoccaceae</taxon>
        <taxon>Pseudorhodobacter</taxon>
    </lineage>
</organism>
<dbReference type="AlphaFoldDB" id="A0A4P8EI16"/>
<keyword evidence="2" id="KW-1185">Reference proteome</keyword>
<gene>
    <name evidence="1" type="ORF">EOK75_07360</name>
</gene>
<protein>
    <submittedName>
        <fullName evidence="1">Uncharacterized protein</fullName>
    </submittedName>
</protein>
<dbReference type="Proteomes" id="UP000298631">
    <property type="component" value="Chromosome"/>
</dbReference>